<dbReference type="EMBL" id="VVYV01000047">
    <property type="protein sequence ID" value="KAA5413785.1"/>
    <property type="molecule type" value="Genomic_DNA"/>
</dbReference>
<evidence type="ECO:0000259" key="1">
    <source>
        <dbReference type="Pfam" id="PF20283"/>
    </source>
</evidence>
<feature type="domain" description="ABC-three component systems C-terminal" evidence="1">
    <location>
        <begin position="297"/>
        <end position="411"/>
    </location>
</feature>
<dbReference type="InterPro" id="IPR046913">
    <property type="entry name" value="ABC-3C_CTD7"/>
</dbReference>
<comment type="caution">
    <text evidence="2">The sequence shown here is derived from an EMBL/GenBank/DDBJ whole genome shotgun (WGS) entry which is preliminary data.</text>
</comment>
<dbReference type="Proteomes" id="UP000448877">
    <property type="component" value="Unassembled WGS sequence"/>
</dbReference>
<protein>
    <recommendedName>
        <fullName evidence="1">ABC-three component systems C-terminal domain-containing protein</fullName>
    </recommendedName>
</protein>
<organism evidence="2 3">
    <name type="scientific">Bacteroides cellulosilyticus</name>
    <dbReference type="NCBI Taxonomy" id="246787"/>
    <lineage>
        <taxon>Bacteria</taxon>
        <taxon>Pseudomonadati</taxon>
        <taxon>Bacteroidota</taxon>
        <taxon>Bacteroidia</taxon>
        <taxon>Bacteroidales</taxon>
        <taxon>Bacteroidaceae</taxon>
        <taxon>Bacteroides</taxon>
    </lineage>
</organism>
<evidence type="ECO:0000313" key="2">
    <source>
        <dbReference type="EMBL" id="KAA5413785.1"/>
    </source>
</evidence>
<gene>
    <name evidence="2" type="ORF">F2Y81_21880</name>
</gene>
<name>A0A108T8C9_9BACE</name>
<dbReference type="Pfam" id="PF20283">
    <property type="entry name" value="CTD7"/>
    <property type="match status" value="1"/>
</dbReference>
<dbReference type="AlphaFoldDB" id="A0A108T8C9"/>
<evidence type="ECO:0000313" key="3">
    <source>
        <dbReference type="Proteomes" id="UP000448877"/>
    </source>
</evidence>
<proteinExistence type="predicted"/>
<dbReference type="RefSeq" id="WP_060408147.1">
    <property type="nucleotide sequence ID" value="NZ_CABMLT010000014.1"/>
</dbReference>
<sequence>MSQKNNDHSGIAPFAGFMYQWSYFLLKLLQLQKGEIISFEKLDDVGSETNDGIVMYQLKHTIKSSETKASNLTDKDTDLWKAISVWIDIIQKQGDKPKQEKYLSYTDFVFVSNKDYTKNNFIAQIIELQNKRIQITDLCKHLDNELKGWKPSAVTEKDKKKERKTTRFHIYTLRHFLLQEEFLKRLRFKMVSDDGCKNDILYDLEHNKMIFPEKKLQEAYRDYLGSVWDECGAMILAGKPVSYTKEQFSTSFRNTLSKYRGPEYRFQRKINKFNNDPLKETFIQQLLDIGDFTISDRDIIARYISQCYDYLMNMQNMVSEHYVKREDIEQTEEDAFYKWREKFKRLYLELRTTTDNDKVNGIALQLLDEIRQIPLNIADSIPLDNYHSNGCFYHLSNGDSPRIGWHKNWEKYKKNNG</sequence>
<reference evidence="2 3" key="1">
    <citation type="journal article" date="2019" name="Nat. Med.">
        <title>A library of human gut bacterial isolates paired with longitudinal multiomics data enables mechanistic microbiome research.</title>
        <authorList>
            <person name="Poyet M."/>
            <person name="Groussin M."/>
            <person name="Gibbons S.M."/>
            <person name="Avila-Pacheco J."/>
            <person name="Jiang X."/>
            <person name="Kearney S.M."/>
            <person name="Perrotta A.R."/>
            <person name="Berdy B."/>
            <person name="Zhao S."/>
            <person name="Lieberman T.D."/>
            <person name="Swanson P.K."/>
            <person name="Smith M."/>
            <person name="Roesemann S."/>
            <person name="Alexander J.E."/>
            <person name="Rich S.A."/>
            <person name="Livny J."/>
            <person name="Vlamakis H."/>
            <person name="Clish C."/>
            <person name="Bullock K."/>
            <person name="Deik A."/>
            <person name="Scott J."/>
            <person name="Pierce K.A."/>
            <person name="Xavier R.J."/>
            <person name="Alm E.J."/>
        </authorList>
    </citation>
    <scope>NUCLEOTIDE SEQUENCE [LARGE SCALE GENOMIC DNA]</scope>
    <source>
        <strain evidence="2 3">BIOML-A6</strain>
    </source>
</reference>
<accession>A0A108T8C9</accession>